<feature type="compositionally biased region" description="Basic residues" evidence="1">
    <location>
        <begin position="164"/>
        <end position="174"/>
    </location>
</feature>
<gene>
    <name evidence="2" type="ORF">PPYR1160_LOCUS6440</name>
</gene>
<feature type="compositionally biased region" description="Acidic residues" evidence="1">
    <location>
        <begin position="10"/>
        <end position="20"/>
    </location>
</feature>
<reference evidence="2" key="1">
    <citation type="submission" date="2021-01" db="EMBL/GenBank/DDBJ databases">
        <authorList>
            <person name="Corre E."/>
            <person name="Pelletier E."/>
            <person name="Niang G."/>
            <person name="Scheremetjew M."/>
            <person name="Finn R."/>
            <person name="Kale V."/>
            <person name="Holt S."/>
            <person name="Cochrane G."/>
            <person name="Meng A."/>
            <person name="Brown T."/>
            <person name="Cohen L."/>
        </authorList>
    </citation>
    <scope>NUCLEOTIDE SEQUENCE</scope>
    <source>
        <strain evidence="2">CCMP2078</strain>
    </source>
</reference>
<sequence>MSALAGLVDYESESEEESDDATGQSEASPASTVVKPAKKSSKEAAGKQRCVPTAAELFEGSHAKNGSSKPSTAGRNRGPASRGPRKTLPSAEELFGSSSATKSTGTAGRNPGKTQKGPPAARPGTLGAGTGAAASLGPRVLVPPQMSKKRANVVTEDVKAWSGTKRRNTQRPTT</sequence>
<feature type="compositionally biased region" description="Low complexity" evidence="1">
    <location>
        <begin position="117"/>
        <end position="138"/>
    </location>
</feature>
<accession>A0A7R9U713</accession>
<dbReference type="EMBL" id="HBEA01008368">
    <property type="protein sequence ID" value="CAD8256948.1"/>
    <property type="molecule type" value="Transcribed_RNA"/>
</dbReference>
<evidence type="ECO:0000313" key="2">
    <source>
        <dbReference type="EMBL" id="CAD8256948.1"/>
    </source>
</evidence>
<organism evidence="2">
    <name type="scientific">Pinguiococcus pyrenoidosus</name>
    <dbReference type="NCBI Taxonomy" id="172671"/>
    <lineage>
        <taxon>Eukaryota</taxon>
        <taxon>Sar</taxon>
        <taxon>Stramenopiles</taxon>
        <taxon>Ochrophyta</taxon>
        <taxon>Pinguiophyceae</taxon>
        <taxon>Pinguiochrysidales</taxon>
        <taxon>Pinguiochrysidaceae</taxon>
        <taxon>Pinguiococcus</taxon>
    </lineage>
</organism>
<proteinExistence type="predicted"/>
<feature type="compositionally biased region" description="Polar residues" evidence="1">
    <location>
        <begin position="21"/>
        <end position="31"/>
    </location>
</feature>
<evidence type="ECO:0000256" key="1">
    <source>
        <dbReference type="SAM" id="MobiDB-lite"/>
    </source>
</evidence>
<feature type="compositionally biased region" description="Polar residues" evidence="1">
    <location>
        <begin position="64"/>
        <end position="74"/>
    </location>
</feature>
<name>A0A7R9U713_9STRA</name>
<dbReference type="AlphaFoldDB" id="A0A7R9U713"/>
<protein>
    <submittedName>
        <fullName evidence="2">Uncharacterized protein</fullName>
    </submittedName>
</protein>
<feature type="compositionally biased region" description="Low complexity" evidence="1">
    <location>
        <begin position="96"/>
        <end position="108"/>
    </location>
</feature>
<feature type="region of interest" description="Disordered" evidence="1">
    <location>
        <begin position="1"/>
        <end position="174"/>
    </location>
</feature>